<name>A0A150KIC8_HEYCO</name>
<dbReference type="Proteomes" id="UP000075304">
    <property type="component" value="Unassembled WGS sequence"/>
</dbReference>
<dbReference type="EMBL" id="LQYI01000024">
    <property type="protein sequence ID" value="KYC71717.1"/>
    <property type="molecule type" value="Genomic_DNA"/>
</dbReference>
<evidence type="ECO:0000313" key="2">
    <source>
        <dbReference type="Proteomes" id="UP000075304"/>
    </source>
</evidence>
<proteinExistence type="predicted"/>
<protein>
    <submittedName>
        <fullName evidence="1">Uncharacterized protein</fullName>
    </submittedName>
</protein>
<evidence type="ECO:0000313" key="1">
    <source>
        <dbReference type="EMBL" id="KYC71717.1"/>
    </source>
</evidence>
<organism evidence="1 2">
    <name type="scientific">Heyndrickxia coagulans</name>
    <name type="common">Weizmannia coagulans</name>
    <dbReference type="NCBI Taxonomy" id="1398"/>
    <lineage>
        <taxon>Bacteria</taxon>
        <taxon>Bacillati</taxon>
        <taxon>Bacillota</taxon>
        <taxon>Bacilli</taxon>
        <taxon>Bacillales</taxon>
        <taxon>Bacillaceae</taxon>
        <taxon>Heyndrickxia</taxon>
    </lineage>
</organism>
<sequence>MVSNHGLETTKLLHYNANQHMQQDEKKLSGLPIHPGKLFVLSIIVVIAV</sequence>
<comment type="caution">
    <text evidence="1">The sequence shown here is derived from an EMBL/GenBank/DDBJ whole genome shotgun (WGS) entry which is preliminary data.</text>
</comment>
<dbReference type="AlphaFoldDB" id="A0A150KIC8"/>
<accession>A0A150KIC8</accession>
<reference evidence="1 2" key="1">
    <citation type="submission" date="2016-01" db="EMBL/GenBank/DDBJ databases">
        <title>Genome Sequences of Twelve Sporeforming Bacillus Species Isolated from Foods.</title>
        <authorList>
            <person name="Berendsen E.M."/>
            <person name="Wells-Bennik M.H."/>
            <person name="Krawcyk A.O."/>
            <person name="De Jong A."/>
            <person name="Holsappel S."/>
            <person name="Eijlander R.T."/>
            <person name="Kuipers O.P."/>
        </authorList>
    </citation>
    <scope>NUCLEOTIDE SEQUENCE [LARGE SCALE GENOMIC DNA]</scope>
    <source>
        <strain evidence="1 2">B4099</strain>
    </source>
</reference>
<gene>
    <name evidence="1" type="ORF">B4099_3258</name>
</gene>